<evidence type="ECO:0000313" key="5">
    <source>
        <dbReference type="Proteomes" id="UP001620408"/>
    </source>
</evidence>
<evidence type="ECO:0000313" key="4">
    <source>
        <dbReference type="EMBL" id="MFK2917021.1"/>
    </source>
</evidence>
<feature type="transmembrane region" description="Helical" evidence="3">
    <location>
        <begin position="31"/>
        <end position="51"/>
    </location>
</feature>
<dbReference type="PANTHER" id="PTHR35841">
    <property type="entry name" value="PHOSPHONATES-BINDING PERIPLASMIC PROTEIN"/>
    <property type="match status" value="1"/>
</dbReference>
<keyword evidence="3" id="KW-0812">Transmembrane</keyword>
<keyword evidence="5" id="KW-1185">Reference proteome</keyword>
<dbReference type="EMBL" id="JADIKD010000008">
    <property type="protein sequence ID" value="MFK2917021.1"/>
    <property type="molecule type" value="Genomic_DNA"/>
</dbReference>
<evidence type="ECO:0000256" key="2">
    <source>
        <dbReference type="ARBA" id="ARBA00022729"/>
    </source>
</evidence>
<evidence type="ECO:0000256" key="3">
    <source>
        <dbReference type="SAM" id="Phobius"/>
    </source>
</evidence>
<comment type="similarity">
    <text evidence="1">Belongs to the phosphate/phosphite/phosphonate binding protein family.</text>
</comment>
<comment type="caution">
    <text evidence="4">The sequence shown here is derived from an EMBL/GenBank/DDBJ whole genome shotgun (WGS) entry which is preliminary data.</text>
</comment>
<gene>
    <name evidence="4" type="primary">phnD</name>
    <name evidence="4" type="ORF">ISS97_07090</name>
</gene>
<dbReference type="PANTHER" id="PTHR35841:SF1">
    <property type="entry name" value="PHOSPHONATES-BINDING PERIPLASMIC PROTEIN"/>
    <property type="match status" value="1"/>
</dbReference>
<dbReference type="SUPFAM" id="SSF53850">
    <property type="entry name" value="Periplasmic binding protein-like II"/>
    <property type="match status" value="1"/>
</dbReference>
<keyword evidence="3" id="KW-0472">Membrane</keyword>
<keyword evidence="3" id="KW-1133">Transmembrane helix</keyword>
<keyword evidence="2" id="KW-0732">Signal</keyword>
<dbReference type="Gene3D" id="3.40.190.10">
    <property type="entry name" value="Periplasmic binding protein-like II"/>
    <property type="match status" value="2"/>
</dbReference>
<dbReference type="InterPro" id="IPR005770">
    <property type="entry name" value="PhnD"/>
</dbReference>
<organism evidence="4 5">
    <name type="scientific">Dyella koreensis</name>
    <dbReference type="NCBI Taxonomy" id="311235"/>
    <lineage>
        <taxon>Bacteria</taxon>
        <taxon>Pseudomonadati</taxon>
        <taxon>Pseudomonadota</taxon>
        <taxon>Gammaproteobacteria</taxon>
        <taxon>Lysobacterales</taxon>
        <taxon>Rhodanobacteraceae</taxon>
        <taxon>Dyella</taxon>
    </lineage>
</organism>
<dbReference type="Pfam" id="PF12974">
    <property type="entry name" value="Phosphonate-bd"/>
    <property type="match status" value="1"/>
</dbReference>
<reference evidence="4 5" key="1">
    <citation type="submission" date="2020-10" db="EMBL/GenBank/DDBJ databases">
        <title>Phylogeny of dyella-like bacteria.</title>
        <authorList>
            <person name="Fu J."/>
        </authorList>
    </citation>
    <scope>NUCLEOTIDE SEQUENCE [LARGE SCALE GENOMIC DNA]</scope>
    <source>
        <strain evidence="4 5">BB4</strain>
    </source>
</reference>
<proteinExistence type="inferred from homology"/>
<dbReference type="NCBIfam" id="TIGR01098">
    <property type="entry name" value="3A0109s03R"/>
    <property type="match status" value="1"/>
</dbReference>
<protein>
    <submittedName>
        <fullName evidence="4">Phosphate/phosphite/phosphonate ABC transporter substrate-binding protein</fullName>
    </submittedName>
</protein>
<dbReference type="Proteomes" id="UP001620408">
    <property type="component" value="Unassembled WGS sequence"/>
</dbReference>
<sequence length="364" mass="39983">MAYASPAIRGDEAVCRGWAADVRCRRASTGALGLVLRVLLAVLLVLPGWTVRAATPGSERPLTFGILPIGGPSESLEAWRPLLDDMGRALHRPVRSVSVSTYEGLAQALTENRIDLAFVSGKLALDAVARDQMQVIAQLTRGDSSRGYYSVLLVEKNSPIHSLDDVFRRAGHWRYARGEALSVSGYVVPETQLFANRKLDSDTFFASVTVDNHQNNALAVANKEADIATNNTADLERFAIHFPEQYARLRILWTSSLIPHAVVIIRTDLAPELRQHVTSFITTYAKGKNAAAERAKLKLIHDISGFAPAGNETLVPFADMAYTLERRRALSAQWVNEAALNARLKKLDSDHETMVHQLIASPQP</sequence>
<accession>A0ABW8K2I5</accession>
<name>A0ABW8K2I5_9GAMM</name>
<evidence type="ECO:0000256" key="1">
    <source>
        <dbReference type="ARBA" id="ARBA00007162"/>
    </source>
</evidence>